<comment type="caution">
    <text evidence="1">The sequence shown here is derived from an EMBL/GenBank/DDBJ whole genome shotgun (WGS) entry which is preliminary data.</text>
</comment>
<protein>
    <submittedName>
        <fullName evidence="1">Uncharacterized protein</fullName>
    </submittedName>
</protein>
<evidence type="ECO:0000313" key="2">
    <source>
        <dbReference type="Proteomes" id="UP000003480"/>
    </source>
</evidence>
<dbReference type="Proteomes" id="UP000003480">
    <property type="component" value="Unassembled WGS sequence"/>
</dbReference>
<dbReference type="AlphaFoldDB" id="I4FY98"/>
<evidence type="ECO:0000313" key="1">
    <source>
        <dbReference type="EMBL" id="CCI00659.1"/>
    </source>
</evidence>
<dbReference type="EMBL" id="CAIJ01000007">
    <property type="protein sequence ID" value="CCI00659.1"/>
    <property type="molecule type" value="Genomic_DNA"/>
</dbReference>
<dbReference type="HOGENOM" id="CLU_3027163_0_0_3"/>
<name>I4FY98_MICAE</name>
<gene>
    <name evidence="1" type="ORF">MICAC_1040001</name>
</gene>
<sequence>MGERWYGDKYLFGTQGSYSKIDQEITIPEYTNYTIFLEPNLLGTLTQQKIEANEF</sequence>
<organism evidence="1 2">
    <name type="scientific">Microcystis aeruginosa PCC 9443</name>
    <dbReference type="NCBI Taxonomy" id="1160281"/>
    <lineage>
        <taxon>Bacteria</taxon>
        <taxon>Bacillati</taxon>
        <taxon>Cyanobacteriota</taxon>
        <taxon>Cyanophyceae</taxon>
        <taxon>Oscillatoriophycideae</taxon>
        <taxon>Chroococcales</taxon>
        <taxon>Microcystaceae</taxon>
        <taxon>Microcystis</taxon>
    </lineage>
</organism>
<proteinExistence type="predicted"/>
<accession>I4FY98</accession>
<reference evidence="1 2" key="1">
    <citation type="submission" date="2012-04" db="EMBL/GenBank/DDBJ databases">
        <authorList>
            <person name="Genoscope - CEA"/>
        </authorList>
    </citation>
    <scope>NUCLEOTIDE SEQUENCE [LARGE SCALE GENOMIC DNA]</scope>
    <source>
        <strain evidence="1 2">9443</strain>
    </source>
</reference>